<accession>A0ABV5ML38</accession>
<dbReference type="EMBL" id="JBHMCA010000067">
    <property type="protein sequence ID" value="MFB9449567.1"/>
    <property type="molecule type" value="Genomic_DNA"/>
</dbReference>
<proteinExistence type="predicted"/>
<keyword evidence="4" id="KW-1185">Reference proteome</keyword>
<evidence type="ECO:0000313" key="4">
    <source>
        <dbReference type="Proteomes" id="UP001589608"/>
    </source>
</evidence>
<dbReference type="PANTHER" id="PTHR43818:SF11">
    <property type="entry name" value="BCDNA.GH03377"/>
    <property type="match status" value="1"/>
</dbReference>
<dbReference type="SUPFAM" id="SSF51735">
    <property type="entry name" value="NAD(P)-binding Rossmann-fold domains"/>
    <property type="match status" value="1"/>
</dbReference>
<dbReference type="PANTHER" id="PTHR43818">
    <property type="entry name" value="BCDNA.GH03377"/>
    <property type="match status" value="1"/>
</dbReference>
<protein>
    <submittedName>
        <fullName evidence="3">Gfo/Idh/MocA family protein</fullName>
    </submittedName>
</protein>
<dbReference type="Gene3D" id="3.30.360.10">
    <property type="entry name" value="Dihydrodipicolinate Reductase, domain 2"/>
    <property type="match status" value="1"/>
</dbReference>
<reference evidence="3 4" key="1">
    <citation type="submission" date="2024-09" db="EMBL/GenBank/DDBJ databases">
        <authorList>
            <person name="Sun Q."/>
            <person name="Mori K."/>
        </authorList>
    </citation>
    <scope>NUCLEOTIDE SEQUENCE [LARGE SCALE GENOMIC DNA]</scope>
    <source>
        <strain evidence="3 4">JCM 3307</strain>
    </source>
</reference>
<dbReference type="RefSeq" id="WP_223094624.1">
    <property type="nucleotide sequence ID" value="NZ_CP061913.1"/>
</dbReference>
<organism evidence="3 4">
    <name type="scientific">Dactylosporangium vinaceum</name>
    <dbReference type="NCBI Taxonomy" id="53362"/>
    <lineage>
        <taxon>Bacteria</taxon>
        <taxon>Bacillati</taxon>
        <taxon>Actinomycetota</taxon>
        <taxon>Actinomycetes</taxon>
        <taxon>Micromonosporales</taxon>
        <taxon>Micromonosporaceae</taxon>
        <taxon>Dactylosporangium</taxon>
    </lineage>
</organism>
<evidence type="ECO:0000313" key="3">
    <source>
        <dbReference type="EMBL" id="MFB9449567.1"/>
    </source>
</evidence>
<dbReference type="InterPro" id="IPR000683">
    <property type="entry name" value="Gfo/Idh/MocA-like_OxRdtase_N"/>
</dbReference>
<evidence type="ECO:0000259" key="2">
    <source>
        <dbReference type="Pfam" id="PF01408"/>
    </source>
</evidence>
<dbReference type="Gene3D" id="3.40.50.720">
    <property type="entry name" value="NAD(P)-binding Rossmann-like Domain"/>
    <property type="match status" value="1"/>
</dbReference>
<gene>
    <name evidence="3" type="ORF">ACFFTR_41365</name>
</gene>
<evidence type="ECO:0000256" key="1">
    <source>
        <dbReference type="ARBA" id="ARBA00023002"/>
    </source>
</evidence>
<dbReference type="InterPro" id="IPR036291">
    <property type="entry name" value="NAD(P)-bd_dom_sf"/>
</dbReference>
<feature type="domain" description="Gfo/Idh/MocA-like oxidoreductase N-terminal" evidence="2">
    <location>
        <begin position="1"/>
        <end position="122"/>
    </location>
</feature>
<keyword evidence="1" id="KW-0560">Oxidoreductase</keyword>
<dbReference type="Pfam" id="PF01408">
    <property type="entry name" value="GFO_IDH_MocA"/>
    <property type="match status" value="1"/>
</dbReference>
<sequence length="373" mass="39233">MRVAVVGPNGYGLVHRRAVHRLAAAGRARLVALAGRRPAEAAEGAPVEGVPQFTDVDTMLTRARPDIVVIATPPHARAGTALAAAAAGADLLIEKPAVRSSREFAELTGALQRHGVAAQVGFQALGSASLGAFTDAVGDLRHAAVAGAWWRPDAYFTRADWAGRRRLGDQDVVDGAIANQFSHGVMQGLAVLAAGLRDPLVLELERYRSHAIEVEDTACLRLTGAGGVSLLAAVTVSSDRFLHGELVADGARLAYPADRYRIGAGGQWHTTARVPLLDNLLDHRADRSTPLVAGLARTETFTRLLEAVLAAPPPTPVPGRFLRPHPDGGGLVIDGVLDTIEAAVAAPALFSELGVAWARAPHRITLPAPRRMQ</sequence>
<comment type="caution">
    <text evidence="3">The sequence shown here is derived from an EMBL/GenBank/DDBJ whole genome shotgun (WGS) entry which is preliminary data.</text>
</comment>
<name>A0ABV5ML38_9ACTN</name>
<dbReference type="Proteomes" id="UP001589608">
    <property type="component" value="Unassembled WGS sequence"/>
</dbReference>
<dbReference type="InterPro" id="IPR050463">
    <property type="entry name" value="Gfo/Idh/MocA_oxidrdct_glycsds"/>
</dbReference>